<evidence type="ECO:0000259" key="3">
    <source>
        <dbReference type="Pfam" id="PF01832"/>
    </source>
</evidence>
<organism evidence="4">
    <name type="scientific">Phascolarctobacterium faecium</name>
    <dbReference type="NCBI Taxonomy" id="33025"/>
    <lineage>
        <taxon>Bacteria</taxon>
        <taxon>Bacillati</taxon>
        <taxon>Bacillota</taxon>
        <taxon>Negativicutes</taxon>
        <taxon>Acidaminococcales</taxon>
        <taxon>Acidaminococcaceae</taxon>
        <taxon>Phascolarctobacterium</taxon>
    </lineage>
</organism>
<reference evidence="4" key="1">
    <citation type="submission" date="2012-11" db="EMBL/GenBank/DDBJ databases">
        <title>Dependencies among metagenomic species, viruses, plasmids and units of genetic variation.</title>
        <authorList>
            <person name="Nielsen H.B."/>
            <person name="Almeida M."/>
            <person name="Juncker A.S."/>
            <person name="Rasmussen S."/>
            <person name="Li J."/>
            <person name="Sunagawa S."/>
            <person name="Plichta D."/>
            <person name="Gautier L."/>
            <person name="Le Chatelier E."/>
            <person name="Peletier E."/>
            <person name="Bonde I."/>
            <person name="Nielsen T."/>
            <person name="Manichanh C."/>
            <person name="Arumugam M."/>
            <person name="Batto J."/>
            <person name="Santos M.B.Q.D."/>
            <person name="Blom N."/>
            <person name="Borruel N."/>
            <person name="Burgdorf K.S."/>
            <person name="Boumezbeur F."/>
            <person name="Casellas F."/>
            <person name="Dore J."/>
            <person name="Guarner F."/>
            <person name="Hansen T."/>
            <person name="Hildebrand F."/>
            <person name="Kaas R.S."/>
            <person name="Kennedy S."/>
            <person name="Kristiansen K."/>
            <person name="Kultima J.R."/>
            <person name="Leonard P."/>
            <person name="Levenez F."/>
            <person name="Lund O."/>
            <person name="Moumen B."/>
            <person name="Le Paslier D."/>
            <person name="Pons N."/>
            <person name="Pedersen O."/>
            <person name="Prifti E."/>
            <person name="Qin J."/>
            <person name="Raes J."/>
            <person name="Tap J."/>
            <person name="Tims S."/>
            <person name="Ussery D.W."/>
            <person name="Yamada T."/>
            <person name="MetaHit consortium"/>
            <person name="Renault P."/>
            <person name="Sicheritz-Ponten T."/>
            <person name="Bork P."/>
            <person name="Wang J."/>
            <person name="Brunak S."/>
            <person name="Ehrlich S.D."/>
        </authorList>
    </citation>
    <scope>NUCLEOTIDE SEQUENCE [LARGE SCALE GENOMIC DNA]</scope>
</reference>
<sequence length="364" mass="40574">MNLKKQQLIAISLAFCCAAVMPLQAEARKKENKTNETQPVVSSVPQPRSQKQVLIQNAPTESRRITTPNQSKVQVRTIAAAPQLTAKEAKKAAKEKEKEAKKKSKEKNKTKQQKNETPIINRNNDKAGSSATAQGTLPKTVVSPALPVGYQEIGIFGEAVASKSQAVALLKQNNPDLKLTCSAEEIVDLYWQEASREGVRQDLAFAQALVETGFFRFGGDVKPEQNNFCGLGTTGGGVKGAHFKTPEIGVRAHIQHLLAYTTQKHPSTKIVDPRYDLAHAIRLERGLCDTWYKLNGTWAMSPNYSEKIMGVWQRMLGIEAVETKSEKYKNEHDKKDNKVKEEVNTTEDQHKMRELVDELLKKNK</sequence>
<feature type="chain" id="PRO_5039602361" evidence="2">
    <location>
        <begin position="26"/>
        <end position="364"/>
    </location>
</feature>
<dbReference type="RefSeq" id="WP_021717637.1">
    <property type="nucleotide sequence ID" value="NZ_FR885216.1"/>
</dbReference>
<name>R6I614_9FIRM</name>
<accession>R6I614</accession>
<evidence type="ECO:0000256" key="1">
    <source>
        <dbReference type="SAM" id="MobiDB-lite"/>
    </source>
</evidence>
<evidence type="ECO:0000256" key="2">
    <source>
        <dbReference type="SAM" id="SignalP"/>
    </source>
</evidence>
<dbReference type="STRING" id="1262914.BN533_00734"/>
<feature type="region of interest" description="Disordered" evidence="1">
    <location>
        <begin position="324"/>
        <end position="351"/>
    </location>
</feature>
<feature type="compositionally biased region" description="Basic and acidic residues" evidence="1">
    <location>
        <begin position="87"/>
        <end position="100"/>
    </location>
</feature>
<feature type="region of interest" description="Disordered" evidence="1">
    <location>
        <begin position="28"/>
        <end position="72"/>
    </location>
</feature>
<evidence type="ECO:0000313" key="4">
    <source>
        <dbReference type="EMBL" id="CDB45608.1"/>
    </source>
</evidence>
<feature type="compositionally biased region" description="Polar residues" evidence="1">
    <location>
        <begin position="118"/>
        <end position="135"/>
    </location>
</feature>
<dbReference type="HOGENOM" id="CLU_760426_0_0_9"/>
<dbReference type="AlphaFoldDB" id="R6I614"/>
<protein>
    <submittedName>
        <fullName evidence="4">Tapetum specific protein TAP35/TAP44</fullName>
    </submittedName>
</protein>
<dbReference type="EMBL" id="CBDS010000044">
    <property type="protein sequence ID" value="CDB45608.1"/>
    <property type="molecule type" value="Genomic_DNA"/>
</dbReference>
<gene>
    <name evidence="4" type="ORF">BN533_00734</name>
</gene>
<dbReference type="eggNOG" id="COG1705">
    <property type="taxonomic scope" value="Bacteria"/>
</dbReference>
<keyword evidence="2" id="KW-0732">Signal</keyword>
<feature type="compositionally biased region" description="Basic residues" evidence="1">
    <location>
        <begin position="101"/>
        <end position="112"/>
    </location>
</feature>
<comment type="caution">
    <text evidence="4">The sequence shown here is derived from an EMBL/GenBank/DDBJ whole genome shotgun (WGS) entry which is preliminary data.</text>
</comment>
<feature type="compositionally biased region" description="Polar residues" evidence="1">
    <location>
        <begin position="35"/>
        <end position="72"/>
    </location>
</feature>
<feature type="domain" description="Mannosyl-glycoprotein endo-beta-N-acetylglucosamidase-like" evidence="3">
    <location>
        <begin position="189"/>
        <end position="315"/>
    </location>
</feature>
<dbReference type="InterPro" id="IPR002901">
    <property type="entry name" value="MGlyc_endo_b_GlcNAc-like_dom"/>
</dbReference>
<proteinExistence type="predicted"/>
<feature type="region of interest" description="Disordered" evidence="1">
    <location>
        <begin position="84"/>
        <end position="135"/>
    </location>
</feature>
<dbReference type="Pfam" id="PF01832">
    <property type="entry name" value="Glucosaminidase"/>
    <property type="match status" value="1"/>
</dbReference>
<dbReference type="GO" id="GO:0004040">
    <property type="term" value="F:amidase activity"/>
    <property type="evidence" value="ECO:0007669"/>
    <property type="project" value="InterPro"/>
</dbReference>
<feature type="signal peptide" evidence="2">
    <location>
        <begin position="1"/>
        <end position="25"/>
    </location>
</feature>